<keyword evidence="2 4" id="KW-0012">Acyltransferase</keyword>
<comment type="caution">
    <text evidence="4">The sequence shown here is derived from an EMBL/GenBank/DDBJ whole genome shotgun (WGS) entry which is preliminary data.</text>
</comment>
<evidence type="ECO:0000256" key="2">
    <source>
        <dbReference type="ARBA" id="ARBA00023315"/>
    </source>
</evidence>
<gene>
    <name evidence="4" type="ORF">GGQ57_004442</name>
</gene>
<dbReference type="PANTHER" id="PTHR43800:SF1">
    <property type="entry name" value="PEPTIDYL-LYSINE N-ACETYLTRANSFERASE YJAB"/>
    <property type="match status" value="1"/>
</dbReference>
<dbReference type="GO" id="GO:0016746">
    <property type="term" value="F:acyltransferase activity"/>
    <property type="evidence" value="ECO:0007669"/>
    <property type="project" value="UniProtKB-KW"/>
</dbReference>
<dbReference type="Proteomes" id="UP000533637">
    <property type="component" value="Unassembled WGS sequence"/>
</dbReference>
<name>A0ABR6KSN1_9BACT</name>
<reference evidence="4 5" key="1">
    <citation type="submission" date="2020-08" db="EMBL/GenBank/DDBJ databases">
        <title>Genomic Encyclopedia of Type Strains, Phase IV (KMG-IV): sequencing the most valuable type-strain genomes for metagenomic binning, comparative biology and taxonomic classification.</title>
        <authorList>
            <person name="Goeker M."/>
        </authorList>
    </citation>
    <scope>NUCLEOTIDE SEQUENCE [LARGE SCALE GENOMIC DNA]</scope>
    <source>
        <strain evidence="4 5">DSM 102983</strain>
    </source>
</reference>
<sequence length="341" mass="40021">MDYFLEKQKEYWTCPECGGIISVHTGLCSNCSKNYQHNMNMASAKDYDELLLLWEASVRSTHHFLTEDDIQYYKPLIRNEYFQAVELHLIRDGQTQQIVAFMGLSDDLIEMLFVHPAQQGKGYGKKLIEYAIHKKNIRKVDVNEQNEQALRFYRNRGFEVIARDATDGQGKPYPILHMQLKPVRLRKAEIKELPELRCVFEESVRTSCRKNYSPEQIDAWINRASPERWQELFSSDLQFIIAEETESFRITGFTSFNQQGYLHSMFLLPQFQGQGIATILLDHAEDFAHRNHLPSLFAEVSLTARPFFEKHGFIVEEEQSVKIKDTEMTNFKMRKFFIHDL</sequence>
<dbReference type="EC" id="2.3.1.-" evidence="4"/>
<proteinExistence type="predicted"/>
<feature type="domain" description="N-acetyltransferase" evidence="3">
    <location>
        <begin position="39"/>
        <end position="183"/>
    </location>
</feature>
<accession>A0ABR6KSN1</accession>
<dbReference type="CDD" id="cd04301">
    <property type="entry name" value="NAT_SF"/>
    <property type="match status" value="2"/>
</dbReference>
<dbReference type="SUPFAM" id="SSF55729">
    <property type="entry name" value="Acyl-CoA N-acyltransferases (Nat)"/>
    <property type="match status" value="2"/>
</dbReference>
<dbReference type="InterPro" id="IPR000182">
    <property type="entry name" value="GNAT_dom"/>
</dbReference>
<dbReference type="Pfam" id="PF13508">
    <property type="entry name" value="Acetyltransf_7"/>
    <property type="match status" value="1"/>
</dbReference>
<keyword evidence="1 4" id="KW-0808">Transferase</keyword>
<keyword evidence="5" id="KW-1185">Reference proteome</keyword>
<organism evidence="4 5">
    <name type="scientific">Parabacteroides faecis</name>
    <dbReference type="NCBI Taxonomy" id="1217282"/>
    <lineage>
        <taxon>Bacteria</taxon>
        <taxon>Pseudomonadati</taxon>
        <taxon>Bacteroidota</taxon>
        <taxon>Bacteroidia</taxon>
        <taxon>Bacteroidales</taxon>
        <taxon>Tannerellaceae</taxon>
        <taxon>Parabacteroides</taxon>
    </lineage>
</organism>
<dbReference type="PANTHER" id="PTHR43800">
    <property type="entry name" value="PEPTIDYL-LYSINE N-ACETYLTRANSFERASE YJAB"/>
    <property type="match status" value="1"/>
</dbReference>
<dbReference type="PROSITE" id="PS51186">
    <property type="entry name" value="GNAT"/>
    <property type="match status" value="2"/>
</dbReference>
<dbReference type="InterPro" id="IPR016181">
    <property type="entry name" value="Acyl_CoA_acyltransferase"/>
</dbReference>
<dbReference type="Pfam" id="PF13673">
    <property type="entry name" value="Acetyltransf_10"/>
    <property type="match status" value="1"/>
</dbReference>
<dbReference type="Gene3D" id="3.40.630.30">
    <property type="match status" value="2"/>
</dbReference>
<dbReference type="RefSeq" id="WP_373292259.1">
    <property type="nucleotide sequence ID" value="NZ_BMPB01000009.1"/>
</dbReference>
<feature type="domain" description="N-acetyltransferase" evidence="3">
    <location>
        <begin position="183"/>
        <end position="338"/>
    </location>
</feature>
<evidence type="ECO:0000256" key="1">
    <source>
        <dbReference type="ARBA" id="ARBA00022679"/>
    </source>
</evidence>
<evidence type="ECO:0000313" key="4">
    <source>
        <dbReference type="EMBL" id="MBB4624511.1"/>
    </source>
</evidence>
<evidence type="ECO:0000259" key="3">
    <source>
        <dbReference type="PROSITE" id="PS51186"/>
    </source>
</evidence>
<dbReference type="EMBL" id="JACHOC010000010">
    <property type="protein sequence ID" value="MBB4624511.1"/>
    <property type="molecule type" value="Genomic_DNA"/>
</dbReference>
<protein>
    <submittedName>
        <fullName evidence="4">Acetyltransferase</fullName>
        <ecNumber evidence="4">2.3.1.-</ecNumber>
    </submittedName>
</protein>
<evidence type="ECO:0000313" key="5">
    <source>
        <dbReference type="Proteomes" id="UP000533637"/>
    </source>
</evidence>